<comment type="caution">
    <text evidence="3">The sequence shown here is derived from an EMBL/GenBank/DDBJ whole genome shotgun (WGS) entry which is preliminary data.</text>
</comment>
<dbReference type="Proteomes" id="UP000517523">
    <property type="component" value="Unassembled WGS sequence"/>
</dbReference>
<protein>
    <submittedName>
        <fullName evidence="3">2-polyprenyl-3-methyl-5-hydroxy-6-metoxy-1, 4-benzoquinol methylase</fullName>
    </submittedName>
</protein>
<reference evidence="3 4" key="1">
    <citation type="submission" date="2020-08" db="EMBL/GenBank/DDBJ databases">
        <title>Genomic Encyclopedia of Type Strains, Phase III (KMG-III): the genomes of soil and plant-associated and newly described type strains.</title>
        <authorList>
            <person name="Whitman W."/>
        </authorList>
    </citation>
    <scope>NUCLEOTIDE SEQUENCE [LARGE SCALE GENOMIC DNA]</scope>
    <source>
        <strain evidence="3 4">CECT 5831</strain>
    </source>
</reference>
<keyword evidence="3" id="KW-0489">Methyltransferase</keyword>
<dbReference type="RefSeq" id="WP_183585761.1">
    <property type="nucleotide sequence ID" value="NZ_JACHXJ010000006.1"/>
</dbReference>
<feature type="domain" description="Methyltransferase" evidence="2">
    <location>
        <begin position="32"/>
        <end position="124"/>
    </location>
</feature>
<dbReference type="Pfam" id="PF13649">
    <property type="entry name" value="Methyltransf_25"/>
    <property type="match status" value="1"/>
</dbReference>
<dbReference type="EMBL" id="JACHXJ010000006">
    <property type="protein sequence ID" value="MBB3131181.1"/>
    <property type="molecule type" value="Genomic_DNA"/>
</dbReference>
<evidence type="ECO:0000259" key="2">
    <source>
        <dbReference type="Pfam" id="PF13649"/>
    </source>
</evidence>
<dbReference type="Gene3D" id="2.20.25.110">
    <property type="entry name" value="S-adenosyl-L-methionine-dependent methyltransferases"/>
    <property type="match status" value="1"/>
</dbReference>
<evidence type="ECO:0000256" key="1">
    <source>
        <dbReference type="ARBA" id="ARBA00022679"/>
    </source>
</evidence>
<dbReference type="CDD" id="cd02440">
    <property type="entry name" value="AdoMet_MTases"/>
    <property type="match status" value="1"/>
</dbReference>
<dbReference type="SUPFAM" id="SSF53335">
    <property type="entry name" value="S-adenosyl-L-methionine-dependent methyltransferases"/>
    <property type="match status" value="1"/>
</dbReference>
<gene>
    <name evidence="3" type="ORF">FHS19_005901</name>
</gene>
<name>A0A839TXH2_9BACL</name>
<dbReference type="InterPro" id="IPR029063">
    <property type="entry name" value="SAM-dependent_MTases_sf"/>
</dbReference>
<dbReference type="GO" id="GO:0032259">
    <property type="term" value="P:methylation"/>
    <property type="evidence" value="ECO:0007669"/>
    <property type="project" value="UniProtKB-KW"/>
</dbReference>
<evidence type="ECO:0000313" key="3">
    <source>
        <dbReference type="EMBL" id="MBB3131181.1"/>
    </source>
</evidence>
<dbReference type="InterPro" id="IPR041698">
    <property type="entry name" value="Methyltransf_25"/>
</dbReference>
<proteinExistence type="predicted"/>
<dbReference type="GO" id="GO:0008168">
    <property type="term" value="F:methyltransferase activity"/>
    <property type="evidence" value="ECO:0007669"/>
    <property type="project" value="UniProtKB-KW"/>
</dbReference>
<dbReference type="AlphaFoldDB" id="A0A839TXH2"/>
<organism evidence="3 4">
    <name type="scientific">Paenibacillus rhizosphaerae</name>
    <dbReference type="NCBI Taxonomy" id="297318"/>
    <lineage>
        <taxon>Bacteria</taxon>
        <taxon>Bacillati</taxon>
        <taxon>Bacillota</taxon>
        <taxon>Bacilli</taxon>
        <taxon>Bacillales</taxon>
        <taxon>Paenibacillaceae</taxon>
        <taxon>Paenibacillus</taxon>
    </lineage>
</organism>
<sequence length="238" mass="27431">MMFESIYDQLNRWGKDDTFFVRIIERIKPDRIADLGCGTGRLTLHLAGKGYHVTGLDPDEASIRIAKQKDTENAVLWEVGTSDNLGTEHYDLVMMTSNVAQVFVTDTEWTATLRNIFQSLRPGGYLLFDTRNPLARAWERWTKEHSLREVVDPATKANIRTWHETTSVHLPLVTYDTFNENLDTHEIQSEKDTLIFRERETLRKDLLAAGFQQVNIYGDWEFQQAGVDAKSFLYAAKK</sequence>
<keyword evidence="1" id="KW-0808">Transferase</keyword>
<dbReference type="Gene3D" id="3.40.50.150">
    <property type="entry name" value="Vaccinia Virus protein VP39"/>
    <property type="match status" value="1"/>
</dbReference>
<evidence type="ECO:0000313" key="4">
    <source>
        <dbReference type="Proteomes" id="UP000517523"/>
    </source>
</evidence>
<dbReference type="PANTHER" id="PTHR43861">
    <property type="entry name" value="TRANS-ACONITATE 2-METHYLTRANSFERASE-RELATED"/>
    <property type="match status" value="1"/>
</dbReference>
<accession>A0A839TXH2</accession>